<dbReference type="SUPFAM" id="SSF110738">
    <property type="entry name" value="Glycerate kinase I"/>
    <property type="match status" value="1"/>
</dbReference>
<dbReference type="InterPro" id="IPR004381">
    <property type="entry name" value="Glycerate_kinase"/>
</dbReference>
<protein>
    <submittedName>
        <fullName evidence="5">Glycerate kinase</fullName>
    </submittedName>
</protein>
<accession>A0A5S3PHC1</accession>
<dbReference type="Gene3D" id="3.40.50.10350">
    <property type="entry name" value="Glycerate kinase, domain 1"/>
    <property type="match status" value="1"/>
</dbReference>
<proteinExistence type="inferred from homology"/>
<gene>
    <name evidence="5" type="ORF">FEE95_17200</name>
</gene>
<evidence type="ECO:0000256" key="4">
    <source>
        <dbReference type="PIRNR" id="PIRNR006078"/>
    </source>
</evidence>
<evidence type="ECO:0000313" key="6">
    <source>
        <dbReference type="Proteomes" id="UP000310314"/>
    </source>
</evidence>
<dbReference type="EMBL" id="VATY01000004">
    <property type="protein sequence ID" value="TMM53639.1"/>
    <property type="molecule type" value="Genomic_DNA"/>
</dbReference>
<dbReference type="NCBIfam" id="TIGR00045">
    <property type="entry name" value="glycerate kinase"/>
    <property type="match status" value="1"/>
</dbReference>
<dbReference type="InterPro" id="IPR018193">
    <property type="entry name" value="Glyc_kinase_flavodox-like_fold"/>
</dbReference>
<keyword evidence="3 4" id="KW-0418">Kinase</keyword>
<dbReference type="InterPro" id="IPR036129">
    <property type="entry name" value="Glycerate_kinase_sf"/>
</dbReference>
<dbReference type="InterPro" id="IPR018197">
    <property type="entry name" value="Glycerate_kinase_RE-like"/>
</dbReference>
<evidence type="ECO:0000256" key="2">
    <source>
        <dbReference type="ARBA" id="ARBA00022679"/>
    </source>
</evidence>
<comment type="similarity">
    <text evidence="1 4">Belongs to the glycerate kinase type-1 family.</text>
</comment>
<sequence length="374" mass="40358">MKILLIPDKFKGSLTAREVIESMRRGINSVFPDAIVHSVRASDGGDGFLDTILANVNCDAIEVDTVDSLGRDIKTEYLYNPKNNSAYIELAKTSGLALLNEGERNVMKTSTFGTGLLIKDAILKGSTSIYLGIGGSATNDVGLGIAEALGYYFLDNNGNQLAPNGANLSKINSIHKSSNSISLKGVSFFAINDVDNPLYGPEGAAHIYGKQKGGSPEEIEQLDFGMQDFANLVQLQTKKDDAMLSGSGAAGGTAYGLKIFCDAEFISGIDFVLGISKVEEILRQNEFDYIITGEGKIDSQTLYGKLIKGVVELGNRFDVPVVALCGQLDLDKKEVLKFENLTVLEIQDTSKPLNYNMENAGLLIEKVIQSFLKK</sequence>
<organism evidence="5 6">
    <name type="scientific">Maribacter algarum</name>
    <name type="common">ex Zhang et al. 2020</name>
    <dbReference type="NCBI Taxonomy" id="2578118"/>
    <lineage>
        <taxon>Bacteria</taxon>
        <taxon>Pseudomonadati</taxon>
        <taxon>Bacteroidota</taxon>
        <taxon>Flavobacteriia</taxon>
        <taxon>Flavobacteriales</taxon>
        <taxon>Flavobacteriaceae</taxon>
        <taxon>Maribacter</taxon>
    </lineage>
</organism>
<keyword evidence="2 4" id="KW-0808">Transferase</keyword>
<evidence type="ECO:0000256" key="3">
    <source>
        <dbReference type="ARBA" id="ARBA00022777"/>
    </source>
</evidence>
<dbReference type="GO" id="GO:0031388">
    <property type="term" value="P:organic acid phosphorylation"/>
    <property type="evidence" value="ECO:0007669"/>
    <property type="project" value="UniProtKB-UniRule"/>
</dbReference>
<dbReference type="PANTHER" id="PTHR21599:SF0">
    <property type="entry name" value="GLYCERATE KINASE"/>
    <property type="match status" value="1"/>
</dbReference>
<dbReference type="GO" id="GO:0008887">
    <property type="term" value="F:glycerate kinase activity"/>
    <property type="evidence" value="ECO:0007669"/>
    <property type="project" value="UniProtKB-UniRule"/>
</dbReference>
<dbReference type="RefSeq" id="WP_138659263.1">
    <property type="nucleotide sequence ID" value="NZ_VATY01000004.1"/>
</dbReference>
<dbReference type="OrthoDB" id="9774290at2"/>
<dbReference type="Gene3D" id="3.90.1510.10">
    <property type="entry name" value="Glycerate kinase, domain 2"/>
    <property type="match status" value="1"/>
</dbReference>
<dbReference type="Pfam" id="PF02595">
    <property type="entry name" value="Gly_kinase"/>
    <property type="match status" value="1"/>
</dbReference>
<comment type="caution">
    <text evidence="5">The sequence shown here is derived from an EMBL/GenBank/DDBJ whole genome shotgun (WGS) entry which is preliminary data.</text>
</comment>
<dbReference type="Proteomes" id="UP000310314">
    <property type="component" value="Unassembled WGS sequence"/>
</dbReference>
<dbReference type="PIRSF" id="PIRSF006078">
    <property type="entry name" value="GlxK"/>
    <property type="match status" value="1"/>
</dbReference>
<dbReference type="PANTHER" id="PTHR21599">
    <property type="entry name" value="GLYCERATE KINASE"/>
    <property type="match status" value="1"/>
</dbReference>
<keyword evidence="6" id="KW-1185">Reference proteome</keyword>
<reference evidence="5 6" key="1">
    <citation type="submission" date="2019-05" db="EMBL/GenBank/DDBJ databases">
        <authorList>
            <person name="Zhang J.-Y."/>
            <person name="Feg X."/>
            <person name="Du Z.-J."/>
        </authorList>
    </citation>
    <scope>NUCLEOTIDE SEQUENCE [LARGE SCALE GENOMIC DNA]</scope>
    <source>
        <strain evidence="5 6">RZ26</strain>
    </source>
</reference>
<name>A0A5S3PHC1_9FLAO</name>
<dbReference type="AlphaFoldDB" id="A0A5S3PHC1"/>
<evidence type="ECO:0000313" key="5">
    <source>
        <dbReference type="EMBL" id="TMM53639.1"/>
    </source>
</evidence>
<evidence type="ECO:0000256" key="1">
    <source>
        <dbReference type="ARBA" id="ARBA00006284"/>
    </source>
</evidence>